<dbReference type="AlphaFoldDB" id="A0A420AR90"/>
<dbReference type="Pfam" id="PF07883">
    <property type="entry name" value="Cupin_2"/>
    <property type="match status" value="1"/>
</dbReference>
<dbReference type="InterPro" id="IPR011051">
    <property type="entry name" value="RmlC_Cupin_sf"/>
</dbReference>
<keyword evidence="1" id="KW-0732">Signal</keyword>
<evidence type="ECO:0000313" key="4">
    <source>
        <dbReference type="Proteomes" id="UP000286246"/>
    </source>
</evidence>
<reference evidence="3 4" key="1">
    <citation type="submission" date="2018-09" db="EMBL/GenBank/DDBJ databases">
        <title>Genomic Encyclopedia of Type Strains, Phase III (KMG-III): the genomes of soil and plant-associated and newly described type strains.</title>
        <authorList>
            <person name="Whitman W."/>
        </authorList>
    </citation>
    <scope>NUCLEOTIDE SEQUENCE [LARGE SCALE GENOMIC DNA]</scope>
    <source>
        <strain evidence="3 4">CECT 7938</strain>
    </source>
</reference>
<sequence length="136" mass="15723">MKFSKIKSTLILLLMLLSFSCKAQKNIIQREDLQHIILDQHLHQVEMQKITLKKAQKAPAHFHPCPVIGFVVEGEITFEIAGQKPKLLQSGDSFYEPKNVKILMFNNNSQIREAKFIAIYLKEDNEKSIQILDFVK</sequence>
<dbReference type="SUPFAM" id="SSF51182">
    <property type="entry name" value="RmlC-like cupins"/>
    <property type="match status" value="1"/>
</dbReference>
<dbReference type="InterPro" id="IPR014710">
    <property type="entry name" value="RmlC-like_jellyroll"/>
</dbReference>
<feature type="signal peptide" evidence="1">
    <location>
        <begin position="1"/>
        <end position="23"/>
    </location>
</feature>
<dbReference type="Proteomes" id="UP000286246">
    <property type="component" value="Unassembled WGS sequence"/>
</dbReference>
<dbReference type="OrthoDB" id="9802489at2"/>
<organism evidence="3 4">
    <name type="scientific">Sphingobacterium detergens</name>
    <dbReference type="NCBI Taxonomy" id="1145106"/>
    <lineage>
        <taxon>Bacteria</taxon>
        <taxon>Pseudomonadati</taxon>
        <taxon>Bacteroidota</taxon>
        <taxon>Sphingobacteriia</taxon>
        <taxon>Sphingobacteriales</taxon>
        <taxon>Sphingobacteriaceae</taxon>
        <taxon>Sphingobacterium</taxon>
    </lineage>
</organism>
<evidence type="ECO:0000259" key="2">
    <source>
        <dbReference type="Pfam" id="PF07883"/>
    </source>
</evidence>
<dbReference type="Gene3D" id="2.60.120.10">
    <property type="entry name" value="Jelly Rolls"/>
    <property type="match status" value="1"/>
</dbReference>
<protein>
    <submittedName>
        <fullName evidence="3">Quercetin dioxygenase-like cupin family protein</fullName>
    </submittedName>
</protein>
<gene>
    <name evidence="3" type="ORF">DFQ12_4156</name>
</gene>
<accession>A0A420AR90</accession>
<dbReference type="EMBL" id="RAPY01000004">
    <property type="protein sequence ID" value="RKE46998.1"/>
    <property type="molecule type" value="Genomic_DNA"/>
</dbReference>
<keyword evidence="3" id="KW-0560">Oxidoreductase</keyword>
<comment type="caution">
    <text evidence="3">The sequence shown here is derived from an EMBL/GenBank/DDBJ whole genome shotgun (WGS) entry which is preliminary data.</text>
</comment>
<evidence type="ECO:0000256" key="1">
    <source>
        <dbReference type="SAM" id="SignalP"/>
    </source>
</evidence>
<evidence type="ECO:0000313" key="3">
    <source>
        <dbReference type="EMBL" id="RKE46998.1"/>
    </source>
</evidence>
<dbReference type="PROSITE" id="PS51257">
    <property type="entry name" value="PROKAR_LIPOPROTEIN"/>
    <property type="match status" value="1"/>
</dbReference>
<dbReference type="GO" id="GO:0051213">
    <property type="term" value="F:dioxygenase activity"/>
    <property type="evidence" value="ECO:0007669"/>
    <property type="project" value="UniProtKB-KW"/>
</dbReference>
<name>A0A420AR90_SPHD1</name>
<dbReference type="RefSeq" id="WP_120260828.1">
    <property type="nucleotide sequence ID" value="NZ_RAPY01000004.1"/>
</dbReference>
<keyword evidence="4" id="KW-1185">Reference proteome</keyword>
<dbReference type="InterPro" id="IPR013096">
    <property type="entry name" value="Cupin_2"/>
</dbReference>
<keyword evidence="3" id="KW-0223">Dioxygenase</keyword>
<proteinExistence type="predicted"/>
<dbReference type="PANTHER" id="PTHR38599:SF1">
    <property type="entry name" value="CUPIN DOMAIN PROTEIN (AFU_ORTHOLOGUE AFUA_3G13620)"/>
    <property type="match status" value="1"/>
</dbReference>
<dbReference type="PANTHER" id="PTHR38599">
    <property type="entry name" value="CUPIN DOMAIN PROTEIN (AFU_ORTHOLOGUE AFUA_3G13620)"/>
    <property type="match status" value="1"/>
</dbReference>
<feature type="domain" description="Cupin type-2" evidence="2">
    <location>
        <begin position="51"/>
        <end position="119"/>
    </location>
</feature>
<feature type="chain" id="PRO_5019108633" evidence="1">
    <location>
        <begin position="24"/>
        <end position="136"/>
    </location>
</feature>